<dbReference type="HAMAP" id="MF_00031">
    <property type="entry name" value="DNA_HJ_migration_RuvA"/>
    <property type="match status" value="1"/>
</dbReference>
<dbReference type="STRING" id="246191.SAMN05660337_1559"/>
<comment type="subcellular location">
    <subcellularLocation>
        <location evidence="6">Cytoplasm</location>
    </subcellularLocation>
</comment>
<comment type="function">
    <text evidence="6">The RuvA-RuvB-RuvC complex processes Holliday junction (HJ) DNA during genetic recombination and DNA repair, while the RuvA-RuvB complex plays an important role in the rescue of blocked DNA replication forks via replication fork reversal (RFR). RuvA specifically binds to HJ cruciform DNA, conferring on it an open structure. The RuvB hexamer acts as an ATP-dependent pump, pulling dsDNA into and through the RuvAB complex. HJ branch migration allows RuvC to scan DNA until it finds its consensus sequence, where it cleaves and resolves the cruciform DNA.</text>
</comment>
<dbReference type="AlphaFoldDB" id="A0A1G9FIV3"/>
<dbReference type="Pfam" id="PF01330">
    <property type="entry name" value="RuvA_N"/>
    <property type="match status" value="1"/>
</dbReference>
<organism evidence="8 9">
    <name type="scientific">Maridesulfovibrio ferrireducens</name>
    <dbReference type="NCBI Taxonomy" id="246191"/>
    <lineage>
        <taxon>Bacteria</taxon>
        <taxon>Pseudomonadati</taxon>
        <taxon>Thermodesulfobacteriota</taxon>
        <taxon>Desulfovibrionia</taxon>
        <taxon>Desulfovibrionales</taxon>
        <taxon>Desulfovibrionaceae</taxon>
        <taxon>Maridesulfovibrio</taxon>
    </lineage>
</organism>
<keyword evidence="8" id="KW-0378">Hydrolase</keyword>
<dbReference type="InterPro" id="IPR011114">
    <property type="entry name" value="RuvA_C"/>
</dbReference>
<keyword evidence="9" id="KW-1185">Reference proteome</keyword>
<evidence type="ECO:0000313" key="9">
    <source>
        <dbReference type="Proteomes" id="UP000199053"/>
    </source>
</evidence>
<dbReference type="GO" id="GO:0005737">
    <property type="term" value="C:cytoplasm"/>
    <property type="evidence" value="ECO:0007669"/>
    <property type="project" value="UniProtKB-SubCell"/>
</dbReference>
<comment type="caution">
    <text evidence="6">Lacks conserved residue(s) required for the propagation of feature annotation.</text>
</comment>
<evidence type="ECO:0000256" key="6">
    <source>
        <dbReference type="HAMAP-Rule" id="MF_00031"/>
    </source>
</evidence>
<dbReference type="GO" id="GO:0005524">
    <property type="term" value="F:ATP binding"/>
    <property type="evidence" value="ECO:0007669"/>
    <property type="project" value="InterPro"/>
</dbReference>
<dbReference type="InterPro" id="IPR003583">
    <property type="entry name" value="Hlx-hairpin-Hlx_DNA-bd_motif"/>
</dbReference>
<dbReference type="InterPro" id="IPR012340">
    <property type="entry name" value="NA-bd_OB-fold"/>
</dbReference>
<comment type="subunit">
    <text evidence="6">Homotetramer. Forms an RuvA(8)-RuvB(12)-Holliday junction (HJ) complex. HJ DNA is sandwiched between 2 RuvA tetramers; dsDNA enters through RuvA and exits via RuvB. An RuvB hexamer assembles on each DNA strand where it exits the tetramer. Each RuvB hexamer is contacted by two RuvA subunits (via domain III) on 2 adjacent RuvB subunits; this complex drives branch migration. In the full resolvosome a probable DNA-RuvA(4)-RuvB(12)-RuvC(2) complex forms which resolves the HJ.</text>
</comment>
<keyword evidence="1 6" id="KW-0963">Cytoplasm</keyword>
<keyword evidence="4 6" id="KW-0233">DNA recombination</keyword>
<protein>
    <recommendedName>
        <fullName evidence="6">Holliday junction branch migration complex subunit RuvA</fullName>
    </recommendedName>
</protein>
<dbReference type="GO" id="GO:0048476">
    <property type="term" value="C:Holliday junction resolvase complex"/>
    <property type="evidence" value="ECO:0007669"/>
    <property type="project" value="UniProtKB-UniRule"/>
</dbReference>
<dbReference type="EMBL" id="FNGA01000002">
    <property type="protein sequence ID" value="SDK88267.1"/>
    <property type="molecule type" value="Genomic_DNA"/>
</dbReference>
<reference evidence="9" key="1">
    <citation type="submission" date="2016-10" db="EMBL/GenBank/DDBJ databases">
        <authorList>
            <person name="Varghese N."/>
            <person name="Submissions S."/>
        </authorList>
    </citation>
    <scope>NUCLEOTIDE SEQUENCE [LARGE SCALE GENOMIC DNA]</scope>
    <source>
        <strain evidence="9">DSM 16995</strain>
    </source>
</reference>
<evidence type="ECO:0000256" key="3">
    <source>
        <dbReference type="ARBA" id="ARBA00023125"/>
    </source>
</evidence>
<dbReference type="SUPFAM" id="SSF46929">
    <property type="entry name" value="DNA helicase RuvA subunit, C-terminal domain"/>
    <property type="match status" value="1"/>
</dbReference>
<dbReference type="GO" id="GO:0006310">
    <property type="term" value="P:DNA recombination"/>
    <property type="evidence" value="ECO:0007669"/>
    <property type="project" value="UniProtKB-UniRule"/>
</dbReference>
<dbReference type="InterPro" id="IPR000085">
    <property type="entry name" value="RuvA"/>
</dbReference>
<evidence type="ECO:0000256" key="2">
    <source>
        <dbReference type="ARBA" id="ARBA00022763"/>
    </source>
</evidence>
<dbReference type="Proteomes" id="UP000199053">
    <property type="component" value="Unassembled WGS sequence"/>
</dbReference>
<dbReference type="Pfam" id="PF14520">
    <property type="entry name" value="HHH_5"/>
    <property type="match status" value="1"/>
</dbReference>
<comment type="domain">
    <text evidence="6">Has three domains with a flexible linker between the domains II and III and assumes an 'L' shape. Domain III is highly mobile and contacts RuvB.</text>
</comment>
<keyword evidence="2 6" id="KW-0227">DNA damage</keyword>
<keyword evidence="3 6" id="KW-0238">DNA-binding</keyword>
<dbReference type="SMART" id="SM00278">
    <property type="entry name" value="HhH1"/>
    <property type="match status" value="2"/>
</dbReference>
<dbReference type="InterPro" id="IPR036267">
    <property type="entry name" value="RuvA_C_sf"/>
</dbReference>
<dbReference type="Gene3D" id="1.10.150.20">
    <property type="entry name" value="5' to 3' exonuclease, C-terminal subdomain"/>
    <property type="match status" value="1"/>
</dbReference>
<dbReference type="GO" id="GO:0000400">
    <property type="term" value="F:four-way junction DNA binding"/>
    <property type="evidence" value="ECO:0007669"/>
    <property type="project" value="UniProtKB-UniRule"/>
</dbReference>
<dbReference type="Gene3D" id="2.40.50.140">
    <property type="entry name" value="Nucleic acid-binding proteins"/>
    <property type="match status" value="1"/>
</dbReference>
<dbReference type="RefSeq" id="WP_092159850.1">
    <property type="nucleotide sequence ID" value="NZ_FNGA01000002.1"/>
</dbReference>
<accession>A0A1G9FIV3</accession>
<feature type="domain" description="Helix-hairpin-helix DNA-binding motif class 1" evidence="7">
    <location>
        <begin position="109"/>
        <end position="128"/>
    </location>
</feature>
<keyword evidence="8" id="KW-0347">Helicase</keyword>
<dbReference type="GO" id="GO:0009379">
    <property type="term" value="C:Holliday junction helicase complex"/>
    <property type="evidence" value="ECO:0007669"/>
    <property type="project" value="InterPro"/>
</dbReference>
<dbReference type="NCBIfam" id="TIGR00084">
    <property type="entry name" value="ruvA"/>
    <property type="match status" value="1"/>
</dbReference>
<dbReference type="OrthoDB" id="5293449at2"/>
<feature type="domain" description="Helix-hairpin-helix DNA-binding motif class 1" evidence="7">
    <location>
        <begin position="74"/>
        <end position="93"/>
    </location>
</feature>
<dbReference type="SUPFAM" id="SSF47781">
    <property type="entry name" value="RuvA domain 2-like"/>
    <property type="match status" value="1"/>
</dbReference>
<dbReference type="InterPro" id="IPR013849">
    <property type="entry name" value="DNA_helicase_Holl-junc_RuvA_I"/>
</dbReference>
<dbReference type="Pfam" id="PF07499">
    <property type="entry name" value="RuvA_C"/>
    <property type="match status" value="1"/>
</dbReference>
<feature type="region of interest" description="Domain III" evidence="6">
    <location>
        <begin position="150"/>
        <end position="204"/>
    </location>
</feature>
<evidence type="ECO:0000256" key="4">
    <source>
        <dbReference type="ARBA" id="ARBA00023172"/>
    </source>
</evidence>
<comment type="similarity">
    <text evidence="6">Belongs to the RuvA family.</text>
</comment>
<proteinExistence type="inferred from homology"/>
<evidence type="ECO:0000256" key="5">
    <source>
        <dbReference type="ARBA" id="ARBA00023204"/>
    </source>
</evidence>
<dbReference type="GO" id="GO:0006281">
    <property type="term" value="P:DNA repair"/>
    <property type="evidence" value="ECO:0007669"/>
    <property type="project" value="UniProtKB-UniRule"/>
</dbReference>
<evidence type="ECO:0000259" key="7">
    <source>
        <dbReference type="SMART" id="SM00278"/>
    </source>
</evidence>
<evidence type="ECO:0000256" key="1">
    <source>
        <dbReference type="ARBA" id="ARBA00022490"/>
    </source>
</evidence>
<evidence type="ECO:0000313" key="8">
    <source>
        <dbReference type="EMBL" id="SDK88267.1"/>
    </source>
</evidence>
<keyword evidence="5 6" id="KW-0234">DNA repair</keyword>
<dbReference type="CDD" id="cd14332">
    <property type="entry name" value="UBA_RuvA_C"/>
    <property type="match status" value="1"/>
</dbReference>
<dbReference type="SUPFAM" id="SSF50249">
    <property type="entry name" value="Nucleic acid-binding proteins"/>
    <property type="match status" value="1"/>
</dbReference>
<sequence length="204" mass="22467">MIAYIHGKLLEATDRSCIVLTPGGVGYELFLTITALSTLPASGSDVTFYVFTVVREDALDLYGFPCFDDREVFQTLISIDRLGPKKALAILSQFSPKELQDIVFREDVKTLSIVPGIGPKSARQILWSLKDKMDKLSSATIRSGACPAEGDRSEFLDALSGLRNLGYADDEVRTFLKDIFDEEPDLDAAGAIRVALKKISQRNK</sequence>
<dbReference type="GO" id="GO:0009378">
    <property type="term" value="F:four-way junction helicase activity"/>
    <property type="evidence" value="ECO:0007669"/>
    <property type="project" value="InterPro"/>
</dbReference>
<gene>
    <name evidence="6" type="primary">ruvA</name>
    <name evidence="8" type="ORF">SAMN05660337_1559</name>
</gene>
<dbReference type="InterPro" id="IPR010994">
    <property type="entry name" value="RuvA_2-like"/>
</dbReference>
<keyword evidence="8" id="KW-0067">ATP-binding</keyword>
<name>A0A1G9FIV3_9BACT</name>
<keyword evidence="8" id="KW-0547">Nucleotide-binding</keyword>